<keyword evidence="7 14" id="KW-0028">Amino-acid biosynthesis</keyword>
<evidence type="ECO:0000256" key="12">
    <source>
        <dbReference type="ARBA" id="ARBA00048841"/>
    </source>
</evidence>
<evidence type="ECO:0000256" key="5">
    <source>
        <dbReference type="ARBA" id="ARBA00013213"/>
    </source>
</evidence>
<dbReference type="Gene3D" id="3.30.360.10">
    <property type="entry name" value="Dihydrodipicolinate Reductase, domain 2"/>
    <property type="match status" value="1"/>
</dbReference>
<evidence type="ECO:0000256" key="17">
    <source>
        <dbReference type="RuleBase" id="RU000579"/>
    </source>
</evidence>
<protein>
    <recommendedName>
        <fullName evidence="6 14">Homoserine dehydrogenase</fullName>
        <shortName evidence="14">HDH</shortName>
        <ecNumber evidence="5 14">1.1.1.3</ecNumber>
    </recommendedName>
</protein>
<dbReference type="InterPro" id="IPR011147">
    <property type="entry name" value="Bifunc_Aspkin/hSer_DH"/>
</dbReference>
<comment type="function">
    <text evidence="13">Catalyzes the conversion of L-aspartate-beta-semialdehyde (L-Asa) to L-homoserine (L-Hse), the third step in the biosynthesis of amino acids that derive from aspartate (the aspartate family of amino acids), including methioinine and threonine, the latter of which is a precursor to isoleucine; production of homoserine leads to a branch-point in the pathway as it can either be O-phosphorylated for processing to threonine, or O-acylated for processing to methionine.</text>
</comment>
<feature type="binding site" evidence="16">
    <location>
        <position position="122"/>
    </location>
    <ligand>
        <name>NADPH</name>
        <dbReference type="ChEBI" id="CHEBI:57783"/>
    </ligand>
</feature>
<evidence type="ECO:0000256" key="4">
    <source>
        <dbReference type="ARBA" id="ARBA00006753"/>
    </source>
</evidence>
<dbReference type="Gene3D" id="3.40.50.720">
    <property type="entry name" value="NAD(P)-binding Rossmann-like Domain"/>
    <property type="match status" value="1"/>
</dbReference>
<keyword evidence="11 14" id="KW-0486">Methionine biosynthesis</keyword>
<dbReference type="OMA" id="IYTRCYS"/>
<evidence type="ECO:0000259" key="20">
    <source>
        <dbReference type="Pfam" id="PF03447"/>
    </source>
</evidence>
<keyword evidence="10 14" id="KW-0560">Oxidoreductase</keyword>
<dbReference type="OrthoDB" id="67851at2759"/>
<comment type="similarity">
    <text evidence="4 14 18">Belongs to the homoserine dehydrogenase family.</text>
</comment>
<feature type="binding site" evidence="16">
    <location>
        <position position="98"/>
    </location>
    <ligand>
        <name>NADPH</name>
        <dbReference type="ChEBI" id="CHEBI:57783"/>
    </ligand>
</feature>
<dbReference type="PANTHER" id="PTHR43070">
    <property type="match status" value="1"/>
</dbReference>
<accession>A0A0U1LRG2</accession>
<feature type="binding site" evidence="16">
    <location>
        <begin position="12"/>
        <end position="17"/>
    </location>
    <ligand>
        <name>NADP(+)</name>
        <dbReference type="ChEBI" id="CHEBI:58349"/>
    </ligand>
</feature>
<dbReference type="PANTHER" id="PTHR43070:SF5">
    <property type="entry name" value="HOMOSERINE DEHYDROGENASE"/>
    <property type="match status" value="1"/>
</dbReference>
<comment type="pathway">
    <text evidence="3 17">Amino-acid biosynthesis; L-methionine biosynthesis via de novo pathway; L-homoserine from L-aspartate: step 3/3.</text>
</comment>
<comment type="pathway">
    <text evidence="2 17">Amino-acid biosynthesis; L-threonine biosynthesis; L-threonine from L-aspartate: step 3/5.</text>
</comment>
<evidence type="ECO:0000256" key="6">
    <source>
        <dbReference type="ARBA" id="ARBA00013376"/>
    </source>
</evidence>
<keyword evidence="22" id="KW-1185">Reference proteome</keyword>
<evidence type="ECO:0000256" key="8">
    <source>
        <dbReference type="ARBA" id="ARBA00022697"/>
    </source>
</evidence>
<comment type="catalytic activity">
    <reaction evidence="12">
        <text>L-homoserine + NADP(+) = L-aspartate 4-semialdehyde + NADPH + H(+)</text>
        <dbReference type="Rhea" id="RHEA:15761"/>
        <dbReference type="ChEBI" id="CHEBI:15378"/>
        <dbReference type="ChEBI" id="CHEBI:57476"/>
        <dbReference type="ChEBI" id="CHEBI:57783"/>
        <dbReference type="ChEBI" id="CHEBI:58349"/>
        <dbReference type="ChEBI" id="CHEBI:537519"/>
        <dbReference type="EC" id="1.1.1.3"/>
    </reaction>
    <physiologicalReaction direction="right-to-left" evidence="12">
        <dbReference type="Rhea" id="RHEA:15763"/>
    </physiologicalReaction>
</comment>
<dbReference type="UniPathway" id="UPA00051">
    <property type="reaction ID" value="UER00465"/>
</dbReference>
<gene>
    <name evidence="21" type="ORF">PISL3812_02997</name>
</gene>
<dbReference type="Proteomes" id="UP000054383">
    <property type="component" value="Unassembled WGS sequence"/>
</dbReference>
<evidence type="ECO:0000256" key="3">
    <source>
        <dbReference type="ARBA" id="ARBA00005062"/>
    </source>
</evidence>
<evidence type="ECO:0000313" key="21">
    <source>
        <dbReference type="EMBL" id="CRG85994.1"/>
    </source>
</evidence>
<dbReference type="InterPro" id="IPR005106">
    <property type="entry name" value="Asp/hSer_DH_NAD-bd"/>
</dbReference>
<dbReference type="SUPFAM" id="SSF55347">
    <property type="entry name" value="Glyceraldehyde-3-phosphate dehydrogenase-like, C-terminal domain"/>
    <property type="match status" value="1"/>
</dbReference>
<dbReference type="Pfam" id="PF03447">
    <property type="entry name" value="NAD_binding_3"/>
    <property type="match status" value="1"/>
</dbReference>
<feature type="active site" description="Proton donor" evidence="15">
    <location>
        <position position="233"/>
    </location>
</feature>
<dbReference type="InterPro" id="IPR022697">
    <property type="entry name" value="HDH_short"/>
</dbReference>
<dbReference type="GO" id="GO:0050661">
    <property type="term" value="F:NADP binding"/>
    <property type="evidence" value="ECO:0007669"/>
    <property type="project" value="InterPro"/>
</dbReference>
<dbReference type="GO" id="GO:0009088">
    <property type="term" value="P:threonine biosynthetic process"/>
    <property type="evidence" value="ECO:0007669"/>
    <property type="project" value="UniProtKB-UniPathway"/>
</dbReference>
<proteinExistence type="inferred from homology"/>
<evidence type="ECO:0000256" key="13">
    <source>
        <dbReference type="ARBA" id="ARBA00059589"/>
    </source>
</evidence>
<name>A0A0U1LRG2_TALIS</name>
<dbReference type="STRING" id="28573.A0A0U1LRG2"/>
<feature type="domain" description="Homoserine dehydrogenase catalytic" evidence="19">
    <location>
        <begin position="157"/>
        <end position="367"/>
    </location>
</feature>
<dbReference type="PROSITE" id="PS01042">
    <property type="entry name" value="HOMOSER_DHGENASE"/>
    <property type="match status" value="1"/>
</dbReference>
<dbReference type="GO" id="GO:0004412">
    <property type="term" value="F:homoserine dehydrogenase activity"/>
    <property type="evidence" value="ECO:0007669"/>
    <property type="project" value="UniProtKB-EC"/>
</dbReference>
<evidence type="ECO:0000256" key="14">
    <source>
        <dbReference type="PIRNR" id="PIRNR036497"/>
    </source>
</evidence>
<dbReference type="GO" id="GO:0009090">
    <property type="term" value="P:homoserine biosynthetic process"/>
    <property type="evidence" value="ECO:0007669"/>
    <property type="project" value="TreeGrafter"/>
</dbReference>
<dbReference type="InterPro" id="IPR001342">
    <property type="entry name" value="HDH_cat"/>
</dbReference>
<evidence type="ECO:0000313" key="22">
    <source>
        <dbReference type="Proteomes" id="UP000054383"/>
    </source>
</evidence>
<reference evidence="21 22" key="1">
    <citation type="submission" date="2015-04" db="EMBL/GenBank/DDBJ databases">
        <authorList>
            <person name="Syromyatnikov M.Y."/>
            <person name="Popov V.N."/>
        </authorList>
    </citation>
    <scope>NUCLEOTIDE SEQUENCE [LARGE SCALE GENOMIC DNA]</scope>
    <source>
        <strain evidence="21">WF-38-12</strain>
    </source>
</reference>
<dbReference type="EMBL" id="CVMT01000002">
    <property type="protein sequence ID" value="CRG85994.1"/>
    <property type="molecule type" value="Genomic_DNA"/>
</dbReference>
<evidence type="ECO:0000256" key="9">
    <source>
        <dbReference type="ARBA" id="ARBA00022857"/>
    </source>
</evidence>
<dbReference type="Pfam" id="PF00742">
    <property type="entry name" value="Homoserine_dh"/>
    <property type="match status" value="1"/>
</dbReference>
<evidence type="ECO:0000256" key="11">
    <source>
        <dbReference type="ARBA" id="ARBA00023167"/>
    </source>
</evidence>
<evidence type="ECO:0000256" key="7">
    <source>
        <dbReference type="ARBA" id="ARBA00022605"/>
    </source>
</evidence>
<evidence type="ECO:0000256" key="16">
    <source>
        <dbReference type="PIRSR" id="PIRSR036497-2"/>
    </source>
</evidence>
<evidence type="ECO:0000256" key="18">
    <source>
        <dbReference type="RuleBase" id="RU004171"/>
    </source>
</evidence>
<evidence type="ECO:0000259" key="19">
    <source>
        <dbReference type="Pfam" id="PF00742"/>
    </source>
</evidence>
<evidence type="ECO:0000256" key="1">
    <source>
        <dbReference type="ARBA" id="ARBA00001920"/>
    </source>
</evidence>
<dbReference type="AlphaFoldDB" id="A0A0U1LRG2"/>
<dbReference type="GO" id="GO:0009086">
    <property type="term" value="P:methionine biosynthetic process"/>
    <property type="evidence" value="ECO:0007669"/>
    <property type="project" value="UniProtKB-KW"/>
</dbReference>
<dbReference type="PIRSF" id="PIRSF036497">
    <property type="entry name" value="HDH_short"/>
    <property type="match status" value="1"/>
</dbReference>
<feature type="binding site" evidence="16">
    <location>
        <position position="218"/>
    </location>
    <ligand>
        <name>L-homoserine</name>
        <dbReference type="ChEBI" id="CHEBI:57476"/>
    </ligand>
</feature>
<organism evidence="21 22">
    <name type="scientific">Talaromyces islandicus</name>
    <name type="common">Penicillium islandicum</name>
    <dbReference type="NCBI Taxonomy" id="28573"/>
    <lineage>
        <taxon>Eukaryota</taxon>
        <taxon>Fungi</taxon>
        <taxon>Dikarya</taxon>
        <taxon>Ascomycota</taxon>
        <taxon>Pezizomycotina</taxon>
        <taxon>Eurotiomycetes</taxon>
        <taxon>Eurotiomycetidae</taxon>
        <taxon>Eurotiales</taxon>
        <taxon>Trichocomaceae</taxon>
        <taxon>Talaromyces</taxon>
        <taxon>Talaromyces sect. Islandici</taxon>
    </lineage>
</organism>
<sequence length="374" mass="38816">MPSKQIYLGVIGVGGVGTAFLQQLSKLPNPPSLVLLARSSQTLLAPAPAYSPAIPAGVDWQTASATPSLTKSGALSPSEIVSYLSSAPGGRSVLVDNTSDPALASAYPQFLKAGISVVTPNKKGFSSDLSLWKDIFASAASGDALVYHESTVGAGLPVISTLRDLVATGDQVTRIEGVFSGTLSFLFNTFAPVSASSGTAAAKWSDVVSQAKDLGYTEPDPRDDLNGMDVARKLTILARIAGLQVQSPESFPIESLIPAELASLPGTAAGIQEFMTRLPEFDGQMAALKEQAEKAGKVVRYVGSIDVAKNEVKVGLQQFDKDSAIAGLKGSDNIISFYTQRYGGNPLIVQGAGAGGEVTAMGVLADLNKVLERL</sequence>
<dbReference type="EC" id="1.1.1.3" evidence="5 14"/>
<dbReference type="InterPro" id="IPR036291">
    <property type="entry name" value="NAD(P)-bd_dom_sf"/>
</dbReference>
<keyword evidence="8 14" id="KW-0791">Threonine biosynthesis</keyword>
<evidence type="ECO:0000256" key="2">
    <source>
        <dbReference type="ARBA" id="ARBA00005056"/>
    </source>
</evidence>
<feature type="domain" description="Aspartate/homoserine dehydrogenase NAD-binding" evidence="20">
    <location>
        <begin position="12"/>
        <end position="149"/>
    </location>
</feature>
<dbReference type="SUPFAM" id="SSF51735">
    <property type="entry name" value="NAD(P)-binding Rossmann-fold domains"/>
    <property type="match status" value="1"/>
</dbReference>
<dbReference type="FunFam" id="3.30.360.10:FF:000006">
    <property type="entry name" value="Bifunctional aspartokinase/homoserine dehydrogenase"/>
    <property type="match status" value="1"/>
</dbReference>
<comment type="cofactor">
    <cofactor evidence="1">
        <name>a metal cation</name>
        <dbReference type="ChEBI" id="CHEBI:25213"/>
    </cofactor>
</comment>
<dbReference type="UniPathway" id="UPA00050">
    <property type="reaction ID" value="UER00063"/>
</dbReference>
<evidence type="ECO:0000256" key="10">
    <source>
        <dbReference type="ARBA" id="ARBA00023002"/>
    </source>
</evidence>
<dbReference type="InterPro" id="IPR019811">
    <property type="entry name" value="HDH_CS"/>
</dbReference>
<keyword evidence="9 14" id="KW-0521">NADP</keyword>
<evidence type="ECO:0000256" key="15">
    <source>
        <dbReference type="PIRSR" id="PIRSR036497-1"/>
    </source>
</evidence>